<gene>
    <name evidence="3" type="ORF">D0Z07_3338</name>
</gene>
<evidence type="ECO:0000313" key="4">
    <source>
        <dbReference type="Proteomes" id="UP000785200"/>
    </source>
</evidence>
<reference evidence="3" key="1">
    <citation type="submission" date="2019-07" db="EMBL/GenBank/DDBJ databases">
        <title>Hyphodiscus hymeniophilus genome sequencing and assembly.</title>
        <authorList>
            <person name="Kramer G."/>
            <person name="Nodwell J."/>
        </authorList>
    </citation>
    <scope>NUCLEOTIDE SEQUENCE</scope>
    <source>
        <strain evidence="3">ATCC 34498</strain>
    </source>
</reference>
<dbReference type="Gene3D" id="3.20.20.100">
    <property type="entry name" value="NADP-dependent oxidoreductase domain"/>
    <property type="match status" value="1"/>
</dbReference>
<evidence type="ECO:0000313" key="3">
    <source>
        <dbReference type="EMBL" id="KAG0650169.1"/>
    </source>
</evidence>
<dbReference type="Proteomes" id="UP000785200">
    <property type="component" value="Unassembled WGS sequence"/>
</dbReference>
<accession>A0A9P6VLZ2</accession>
<keyword evidence="4" id="KW-1185">Reference proteome</keyword>
<dbReference type="Pfam" id="PF00248">
    <property type="entry name" value="Aldo_ket_red"/>
    <property type="match status" value="1"/>
</dbReference>
<dbReference type="EMBL" id="VNKQ01000006">
    <property type="protein sequence ID" value="KAG0650169.1"/>
    <property type="molecule type" value="Genomic_DNA"/>
</dbReference>
<feature type="domain" description="NADP-dependent oxidoreductase" evidence="2">
    <location>
        <begin position="8"/>
        <end position="306"/>
    </location>
</feature>
<dbReference type="PANTHER" id="PTHR43364:SF4">
    <property type="entry name" value="NAD(P)-LINKED OXIDOREDUCTASE SUPERFAMILY PROTEIN"/>
    <property type="match status" value="1"/>
</dbReference>
<dbReference type="AlphaFoldDB" id="A0A9P6VLZ2"/>
<evidence type="ECO:0000256" key="1">
    <source>
        <dbReference type="ARBA" id="ARBA00023002"/>
    </source>
</evidence>
<proteinExistence type="predicted"/>
<dbReference type="OrthoDB" id="2310150at2759"/>
<dbReference type="InterPro" id="IPR023210">
    <property type="entry name" value="NADP_OxRdtase_dom"/>
</dbReference>
<dbReference type="SUPFAM" id="SSF51430">
    <property type="entry name" value="NAD(P)-linked oxidoreductase"/>
    <property type="match status" value="1"/>
</dbReference>
<dbReference type="InterPro" id="IPR020471">
    <property type="entry name" value="AKR"/>
</dbReference>
<comment type="caution">
    <text evidence="3">The sequence shown here is derived from an EMBL/GenBank/DDBJ whole genome shotgun (WGS) entry which is preliminary data.</text>
</comment>
<dbReference type="CDD" id="cd19075">
    <property type="entry name" value="AKR_AKR7A1-5"/>
    <property type="match status" value="1"/>
</dbReference>
<dbReference type="PANTHER" id="PTHR43364">
    <property type="entry name" value="NADH-SPECIFIC METHYLGLYOXAL REDUCTASE-RELATED"/>
    <property type="match status" value="1"/>
</dbReference>
<keyword evidence="1" id="KW-0560">Oxidoreductase</keyword>
<protein>
    <submittedName>
        <fullName evidence="3">Oxidoreductase sirO</fullName>
    </submittedName>
</protein>
<evidence type="ECO:0000259" key="2">
    <source>
        <dbReference type="Pfam" id="PF00248"/>
    </source>
</evidence>
<organism evidence="3 4">
    <name type="scientific">Hyphodiscus hymeniophilus</name>
    <dbReference type="NCBI Taxonomy" id="353542"/>
    <lineage>
        <taxon>Eukaryota</taxon>
        <taxon>Fungi</taxon>
        <taxon>Dikarya</taxon>
        <taxon>Ascomycota</taxon>
        <taxon>Pezizomycotina</taxon>
        <taxon>Leotiomycetes</taxon>
        <taxon>Helotiales</taxon>
        <taxon>Hyphodiscaceae</taxon>
        <taxon>Hyphodiscus</taxon>
    </lineage>
</organism>
<dbReference type="InterPro" id="IPR036812">
    <property type="entry name" value="NAD(P)_OxRdtase_dom_sf"/>
</dbReference>
<dbReference type="InterPro" id="IPR050523">
    <property type="entry name" value="AKR_Detox_Biosynth"/>
</dbReference>
<dbReference type="GO" id="GO:0016491">
    <property type="term" value="F:oxidoreductase activity"/>
    <property type="evidence" value="ECO:0007669"/>
    <property type="project" value="UniProtKB-KW"/>
</dbReference>
<dbReference type="PRINTS" id="PR00069">
    <property type="entry name" value="ALDKETRDTASE"/>
</dbReference>
<name>A0A9P6VLZ2_9HELO</name>
<sequence length="327" mass="35899">MATSGASIVFGGASLGFGGALSLPDKVEEVFKALEDYGVKIIDTAQAYGTSEDVLGQTGAASRFAIDTKYPGGLIPNDATTELVIEGGKESLKKLKAGSVDVFYIHMPDRKHPVEPVLSGINDLYKSGMCKRFGLSNFSVEEVEEVIHIAKEKNYVLPTVYQGLYSAVARRAETELLPTLRKHGIAFYAYSPIAGGFLTKSRTDFEQDGKGRWDPATFLGQLHNVLYKKPGMLEALDRWEKIAKEVGISKAELAYRWVAYNSMLKREQGDAIIIGASSIEQLKGTLEGLENGPLSREVEDKIDEIWKLVEHESPLNNLDGFTAMEQK</sequence>